<organism evidence="3 4">
    <name type="scientific">Paenibacillus faecis</name>
    <dbReference type="NCBI Taxonomy" id="862114"/>
    <lineage>
        <taxon>Bacteria</taxon>
        <taxon>Bacillati</taxon>
        <taxon>Bacillota</taxon>
        <taxon>Bacilli</taxon>
        <taxon>Bacillales</taxon>
        <taxon>Paenibacillaceae</taxon>
        <taxon>Paenibacillus</taxon>
    </lineage>
</organism>
<dbReference type="CDD" id="cd03808">
    <property type="entry name" value="GT4_CapM-like"/>
    <property type="match status" value="1"/>
</dbReference>
<proteinExistence type="predicted"/>
<sequence length="364" mass="41011">MARKILVLAESGMGLYQFRKELLQKLIAENDEVYISLPEDEYTARLVELGCKFIRTRIDRRGIHLLRDGGLLRFYIRTIRGLRPDAVLTYSVKPNIYGGVACRVTNTPYLANITDPGAVLENKGVLQVTLLKLYKVGLKNASCIFFQNESNRQYFLNKGIVRSKTRLLPGSGVNLEEHGGEAYPPDGLIHFLFVGRIMKAKGVGELLEAAKRIKRQHPDVRFHLVGGMEEKHLGRKLAEYENYGIIKYHGEQRDVRSYIKNAHAVILPSYHEGASNVLLEAAATCRPVLASRVTGCRETFDEGISGLGFEAKNANSLMDAIHRFIELPYAEKEYMGLAGRAKMVKEYDRSVIINTYLEEIGSLF</sequence>
<accession>A0A5D0CPY9</accession>
<dbReference type="SUPFAM" id="SSF53756">
    <property type="entry name" value="UDP-Glycosyltransferase/glycogen phosphorylase"/>
    <property type="match status" value="1"/>
</dbReference>
<dbReference type="Pfam" id="PF00534">
    <property type="entry name" value="Glycos_transf_1"/>
    <property type="match status" value="1"/>
</dbReference>
<dbReference type="InterPro" id="IPR001296">
    <property type="entry name" value="Glyco_trans_1"/>
</dbReference>
<dbReference type="EMBL" id="VSDO01000003">
    <property type="protein sequence ID" value="TYA11852.1"/>
    <property type="molecule type" value="Genomic_DNA"/>
</dbReference>
<dbReference type="PANTHER" id="PTHR12526:SF638">
    <property type="entry name" value="SPORE COAT PROTEIN SA"/>
    <property type="match status" value="1"/>
</dbReference>
<evidence type="ECO:0000313" key="4">
    <source>
        <dbReference type="Proteomes" id="UP000325218"/>
    </source>
</evidence>
<keyword evidence="4" id="KW-1185">Reference proteome</keyword>
<name>A0A5D0CPY9_9BACL</name>
<dbReference type="Gene3D" id="3.40.50.2000">
    <property type="entry name" value="Glycogen Phosphorylase B"/>
    <property type="match status" value="2"/>
</dbReference>
<keyword evidence="3" id="KW-0808">Transferase</keyword>
<feature type="domain" description="Glycosyl transferase family 1" evidence="1">
    <location>
        <begin position="189"/>
        <end position="338"/>
    </location>
</feature>
<reference evidence="3 4" key="1">
    <citation type="submission" date="2019-08" db="EMBL/GenBank/DDBJ databases">
        <title>Genome sequencing of Paenibacillus faecis DSM 23593(T).</title>
        <authorList>
            <person name="Kook J.-K."/>
            <person name="Park S.-N."/>
            <person name="Lim Y.K."/>
        </authorList>
    </citation>
    <scope>NUCLEOTIDE SEQUENCE [LARGE SCALE GENOMIC DNA]</scope>
    <source>
        <strain evidence="3 4">DSM 23593</strain>
    </source>
</reference>
<protein>
    <submittedName>
        <fullName evidence="3">Glycosyltransferase family 4 protein</fullName>
    </submittedName>
</protein>
<comment type="caution">
    <text evidence="3">The sequence shown here is derived from an EMBL/GenBank/DDBJ whole genome shotgun (WGS) entry which is preliminary data.</text>
</comment>
<dbReference type="OrthoDB" id="9806653at2"/>
<feature type="domain" description="Glycosyltransferase subfamily 4-like N-terminal" evidence="2">
    <location>
        <begin position="4"/>
        <end position="148"/>
    </location>
</feature>
<dbReference type="AlphaFoldDB" id="A0A5D0CPY9"/>
<dbReference type="RefSeq" id="WP_148452876.1">
    <property type="nucleotide sequence ID" value="NZ_VSDO01000003.1"/>
</dbReference>
<evidence type="ECO:0000313" key="3">
    <source>
        <dbReference type="EMBL" id="TYA11852.1"/>
    </source>
</evidence>
<dbReference type="PANTHER" id="PTHR12526">
    <property type="entry name" value="GLYCOSYLTRANSFERASE"/>
    <property type="match status" value="1"/>
</dbReference>
<dbReference type="InterPro" id="IPR028098">
    <property type="entry name" value="Glyco_trans_4-like_N"/>
</dbReference>
<evidence type="ECO:0000259" key="2">
    <source>
        <dbReference type="Pfam" id="PF13477"/>
    </source>
</evidence>
<dbReference type="GO" id="GO:0016757">
    <property type="term" value="F:glycosyltransferase activity"/>
    <property type="evidence" value="ECO:0007669"/>
    <property type="project" value="InterPro"/>
</dbReference>
<evidence type="ECO:0000259" key="1">
    <source>
        <dbReference type="Pfam" id="PF00534"/>
    </source>
</evidence>
<gene>
    <name evidence="3" type="ORF">FRY98_13950</name>
</gene>
<dbReference type="Pfam" id="PF13477">
    <property type="entry name" value="Glyco_trans_4_2"/>
    <property type="match status" value="1"/>
</dbReference>
<dbReference type="Proteomes" id="UP000325218">
    <property type="component" value="Unassembled WGS sequence"/>
</dbReference>